<protein>
    <submittedName>
        <fullName evidence="1">Uncharacterized protein</fullName>
    </submittedName>
</protein>
<sequence length="115" mass="12863">MPIAPSRACEWCAGSTWCHLSGFYGLEELTNLRYIHIIYNLNCPESQLLVSPYLRKKGLCGVRLQYLSPDCVVGVRTTESCCNSSSGQNEWDRGFISKCYPSPHALPPPGFSQEM</sequence>
<evidence type="ECO:0000313" key="1">
    <source>
        <dbReference type="EMBL" id="TNN82520.1"/>
    </source>
</evidence>
<reference evidence="1 2" key="1">
    <citation type="submission" date="2019-03" db="EMBL/GenBank/DDBJ databases">
        <title>First draft genome of Liparis tanakae, snailfish: a comprehensive survey of snailfish specific genes.</title>
        <authorList>
            <person name="Kim W."/>
            <person name="Song I."/>
            <person name="Jeong J.-H."/>
            <person name="Kim D."/>
            <person name="Kim S."/>
            <person name="Ryu S."/>
            <person name="Song J.Y."/>
            <person name="Lee S.K."/>
        </authorList>
    </citation>
    <scope>NUCLEOTIDE SEQUENCE [LARGE SCALE GENOMIC DNA]</scope>
    <source>
        <tissue evidence="1">Muscle</tissue>
    </source>
</reference>
<keyword evidence="2" id="KW-1185">Reference proteome</keyword>
<name>A0A4Z2IX19_9TELE</name>
<dbReference type="AlphaFoldDB" id="A0A4Z2IX19"/>
<evidence type="ECO:0000313" key="2">
    <source>
        <dbReference type="Proteomes" id="UP000314294"/>
    </source>
</evidence>
<dbReference type="Proteomes" id="UP000314294">
    <property type="component" value="Unassembled WGS sequence"/>
</dbReference>
<dbReference type="EMBL" id="SRLO01000039">
    <property type="protein sequence ID" value="TNN82520.1"/>
    <property type="molecule type" value="Genomic_DNA"/>
</dbReference>
<gene>
    <name evidence="1" type="ORF">EYF80_007355</name>
</gene>
<organism evidence="1 2">
    <name type="scientific">Liparis tanakae</name>
    <name type="common">Tanaka's snailfish</name>
    <dbReference type="NCBI Taxonomy" id="230148"/>
    <lineage>
        <taxon>Eukaryota</taxon>
        <taxon>Metazoa</taxon>
        <taxon>Chordata</taxon>
        <taxon>Craniata</taxon>
        <taxon>Vertebrata</taxon>
        <taxon>Euteleostomi</taxon>
        <taxon>Actinopterygii</taxon>
        <taxon>Neopterygii</taxon>
        <taxon>Teleostei</taxon>
        <taxon>Neoteleostei</taxon>
        <taxon>Acanthomorphata</taxon>
        <taxon>Eupercaria</taxon>
        <taxon>Perciformes</taxon>
        <taxon>Cottioidei</taxon>
        <taxon>Cottales</taxon>
        <taxon>Liparidae</taxon>
        <taxon>Liparis</taxon>
    </lineage>
</organism>
<accession>A0A4Z2IX19</accession>
<comment type="caution">
    <text evidence="1">The sequence shown here is derived from an EMBL/GenBank/DDBJ whole genome shotgun (WGS) entry which is preliminary data.</text>
</comment>
<proteinExistence type="predicted"/>